<feature type="region of interest" description="Disordered" evidence="1">
    <location>
        <begin position="29"/>
        <end position="100"/>
    </location>
</feature>
<dbReference type="RefSeq" id="XP_037224542.1">
    <property type="nucleotide sequence ID" value="XM_037359447.1"/>
</dbReference>
<sequence>MVYCGECGTPGEGRFCIECGTRLHSGESSSAVKREDSLPNASQAEPLSSGGTSPYSSPTPGSSSTRPNVRGVSTVSGSATTQGGTFPATPNVPQQESPTQLFGSQGYRLEAFHIISRELFIALDRTTLPTGTQLIEASKIRRFKEVAGRPIPPFFESHVLPLYYQTIGAQCAGSSVLTWEGWNTYLAHKILSNPDDTFAHIGAALRGLGIQLPWPLVRSDFPAYAYPDAAARELQFQQGIRDYIGASFSSGAYSGLARRRSGMAAGIAARSLTGLLSNGFLFN</sequence>
<feature type="compositionally biased region" description="Polar residues" evidence="1">
    <location>
        <begin position="71"/>
        <end position="84"/>
    </location>
</feature>
<name>A0A8H6WBA9_9AGAR</name>
<dbReference type="OrthoDB" id="3039231at2759"/>
<evidence type="ECO:0000313" key="2">
    <source>
        <dbReference type="EMBL" id="KAF7312434.1"/>
    </source>
</evidence>
<dbReference type="Proteomes" id="UP000636479">
    <property type="component" value="Unassembled WGS sequence"/>
</dbReference>
<accession>A0A8H6WBA9</accession>
<evidence type="ECO:0000256" key="1">
    <source>
        <dbReference type="SAM" id="MobiDB-lite"/>
    </source>
</evidence>
<evidence type="ECO:0000313" key="3">
    <source>
        <dbReference type="Proteomes" id="UP000636479"/>
    </source>
</evidence>
<dbReference type="EMBL" id="JACAZF010000002">
    <property type="protein sequence ID" value="KAF7312434.1"/>
    <property type="molecule type" value="Genomic_DNA"/>
</dbReference>
<dbReference type="AlphaFoldDB" id="A0A8H6WBA9"/>
<gene>
    <name evidence="2" type="ORF">MIND_00256900</name>
</gene>
<dbReference type="GeneID" id="59341963"/>
<reference evidence="2" key="1">
    <citation type="submission" date="2020-05" db="EMBL/GenBank/DDBJ databases">
        <title>Mycena genomes resolve the evolution of fungal bioluminescence.</title>
        <authorList>
            <person name="Tsai I.J."/>
        </authorList>
    </citation>
    <scope>NUCLEOTIDE SEQUENCE</scope>
    <source>
        <strain evidence="2">171206Taipei</strain>
    </source>
</reference>
<organism evidence="2 3">
    <name type="scientific">Mycena indigotica</name>
    <dbReference type="NCBI Taxonomy" id="2126181"/>
    <lineage>
        <taxon>Eukaryota</taxon>
        <taxon>Fungi</taxon>
        <taxon>Dikarya</taxon>
        <taxon>Basidiomycota</taxon>
        <taxon>Agaricomycotina</taxon>
        <taxon>Agaricomycetes</taxon>
        <taxon>Agaricomycetidae</taxon>
        <taxon>Agaricales</taxon>
        <taxon>Marasmiineae</taxon>
        <taxon>Mycenaceae</taxon>
        <taxon>Mycena</taxon>
    </lineage>
</organism>
<feature type="compositionally biased region" description="Low complexity" evidence="1">
    <location>
        <begin position="48"/>
        <end position="65"/>
    </location>
</feature>
<protein>
    <submittedName>
        <fullName evidence="2">Uncharacterized protein</fullName>
    </submittedName>
</protein>
<comment type="caution">
    <text evidence="2">The sequence shown here is derived from an EMBL/GenBank/DDBJ whole genome shotgun (WGS) entry which is preliminary data.</text>
</comment>
<proteinExistence type="predicted"/>
<feature type="compositionally biased region" description="Polar residues" evidence="1">
    <location>
        <begin position="91"/>
        <end position="100"/>
    </location>
</feature>
<keyword evidence="3" id="KW-1185">Reference proteome</keyword>